<organism evidence="9 10">
    <name type="scientific">Candidatus Methylumidiphilus alinenensis</name>
    <dbReference type="NCBI Taxonomy" id="2202197"/>
    <lineage>
        <taxon>Bacteria</taxon>
        <taxon>Pseudomonadati</taxon>
        <taxon>Pseudomonadota</taxon>
        <taxon>Gammaproteobacteria</taxon>
        <taxon>Methylococcales</taxon>
        <taxon>Candidatus Methylumidiphilus</taxon>
    </lineage>
</organism>
<dbReference type="PANTHER" id="PTHR11552:SF147">
    <property type="entry name" value="CHOLINE DEHYDROGENASE, MITOCHONDRIAL"/>
    <property type="match status" value="1"/>
</dbReference>
<dbReference type="InterPro" id="IPR000172">
    <property type="entry name" value="GMC_OxRdtase_N"/>
</dbReference>
<reference evidence="9 10" key="1">
    <citation type="journal article" date="2018" name="Aquat. Microb. Ecol.">
        <title>Gammaproteobacterial methanotrophs dominate.</title>
        <authorList>
            <person name="Rissanen A.J."/>
            <person name="Saarenheimo J."/>
            <person name="Tiirola M."/>
            <person name="Peura S."/>
            <person name="Aalto S.L."/>
            <person name="Karvinen A."/>
            <person name="Nykanen H."/>
        </authorList>
    </citation>
    <scope>NUCLEOTIDE SEQUENCE [LARGE SCALE GENOMIC DNA]</scope>
    <source>
        <strain evidence="9">AMbin10</strain>
    </source>
</reference>
<evidence type="ECO:0000256" key="4">
    <source>
        <dbReference type="ARBA" id="ARBA00022827"/>
    </source>
</evidence>
<dbReference type="PROSITE" id="PS00624">
    <property type="entry name" value="GMC_OXRED_2"/>
    <property type="match status" value="1"/>
</dbReference>
<dbReference type="GO" id="GO:0016614">
    <property type="term" value="F:oxidoreductase activity, acting on CH-OH group of donors"/>
    <property type="evidence" value="ECO:0007669"/>
    <property type="project" value="InterPro"/>
</dbReference>
<dbReference type="InterPro" id="IPR036188">
    <property type="entry name" value="FAD/NAD-bd_sf"/>
</dbReference>
<dbReference type="SUPFAM" id="SSF51905">
    <property type="entry name" value="FAD/NAD(P)-binding domain"/>
    <property type="match status" value="1"/>
</dbReference>
<evidence type="ECO:0000256" key="2">
    <source>
        <dbReference type="ARBA" id="ARBA00010790"/>
    </source>
</evidence>
<comment type="similarity">
    <text evidence="2 6">Belongs to the GMC oxidoreductase family.</text>
</comment>
<dbReference type="Gene3D" id="3.50.50.60">
    <property type="entry name" value="FAD/NAD(P)-binding domain"/>
    <property type="match status" value="1"/>
</dbReference>
<feature type="binding site" evidence="5">
    <location>
        <begin position="466"/>
        <end position="467"/>
    </location>
    <ligand>
        <name>FAD</name>
        <dbReference type="ChEBI" id="CHEBI:57692"/>
    </ligand>
</feature>
<evidence type="ECO:0000256" key="6">
    <source>
        <dbReference type="RuleBase" id="RU003968"/>
    </source>
</evidence>
<evidence type="ECO:0000259" key="7">
    <source>
        <dbReference type="PROSITE" id="PS00623"/>
    </source>
</evidence>
<evidence type="ECO:0000313" key="9">
    <source>
        <dbReference type="EMBL" id="PZN71162.1"/>
    </source>
</evidence>
<dbReference type="Pfam" id="PF00732">
    <property type="entry name" value="GMC_oxred_N"/>
    <property type="match status" value="1"/>
</dbReference>
<comment type="caution">
    <text evidence="9">The sequence shown here is derived from an EMBL/GenBank/DDBJ whole genome shotgun (WGS) entry which is preliminary data.</text>
</comment>
<dbReference type="Pfam" id="PF05199">
    <property type="entry name" value="GMC_oxred_C"/>
    <property type="match status" value="1"/>
</dbReference>
<keyword evidence="4 5" id="KW-0274">FAD</keyword>
<dbReference type="SUPFAM" id="SSF54373">
    <property type="entry name" value="FAD-linked reductases, C-terminal domain"/>
    <property type="match status" value="1"/>
</dbReference>
<evidence type="ECO:0000256" key="5">
    <source>
        <dbReference type="PIRSR" id="PIRSR000137-2"/>
    </source>
</evidence>
<accession>A0A2W4QG66</accession>
<proteinExistence type="inferred from homology"/>
<feature type="domain" description="Glucose-methanol-choline oxidoreductase N-terminal" evidence="7">
    <location>
        <begin position="81"/>
        <end position="104"/>
    </location>
</feature>
<comment type="cofactor">
    <cofactor evidence="1 5">
        <name>FAD</name>
        <dbReference type="ChEBI" id="CHEBI:57692"/>
    </cofactor>
</comment>
<dbReference type="Proteomes" id="UP000249396">
    <property type="component" value="Unassembled WGS sequence"/>
</dbReference>
<name>A0A2W4QG66_9GAMM</name>
<dbReference type="Gene3D" id="3.30.560.10">
    <property type="entry name" value="Glucose Oxidase, domain 3"/>
    <property type="match status" value="1"/>
</dbReference>
<dbReference type="GO" id="GO:0050660">
    <property type="term" value="F:flavin adenine dinucleotide binding"/>
    <property type="evidence" value="ECO:0007669"/>
    <property type="project" value="InterPro"/>
</dbReference>
<dbReference type="InterPro" id="IPR007867">
    <property type="entry name" value="GMC_OxRtase_C"/>
</dbReference>
<dbReference type="InterPro" id="IPR012132">
    <property type="entry name" value="GMC_OxRdtase"/>
</dbReference>
<dbReference type="PROSITE" id="PS00623">
    <property type="entry name" value="GMC_OXRED_1"/>
    <property type="match status" value="1"/>
</dbReference>
<evidence type="ECO:0000256" key="3">
    <source>
        <dbReference type="ARBA" id="ARBA00022630"/>
    </source>
</evidence>
<keyword evidence="3 6" id="KW-0285">Flavoprotein</keyword>
<dbReference type="PIRSF" id="PIRSF000137">
    <property type="entry name" value="Alcohol_oxidase"/>
    <property type="match status" value="1"/>
</dbReference>
<gene>
    <name evidence="9" type="ORF">DM484_27125</name>
</gene>
<sequence>MKSNFDYIIIGAGSAGCVLANRLSVDPACRILLLEAGGEGDTSLIRTPAYYAQLQDGPCDWADRTVPQAFLGGRRIFVPQGRTLGGSSAINYMIYMRGNRGDYDHWQQAGNEGWGYDEILPYFIKAENNHKFKDSYHGTAGPLSVVSHPAGNALVERYFAAAQEAGIPFNTDFNGEAQEGCGPMQATMSNHARCSAATAYLHPARSRPNLTVLTHSHATRLLFGGNRAIGVEYLRFGVTEQAHAASEVILSSGALRSPHLLLLSGIGPKLDLERLGIAVRQNLPGVGKNLQDHLHTRVRCEITQALTFAPLSAALKAEAVRQYEAGQGRALASNFLEAGAFVKSDPQEEYPGLQLFFLMTLSPDYPEAGQPSRHGLTFTAYINRPASRGTVTLASADPLDRPIIDFNYLNKPEDLHCSVAGVRWNLKIMYSHAFDDIRGFEVAPGVGLRSDTDLESFVRRTASTTWHPAGTCKMGNDDLAVVNSHLQVHGIEAVRIVDASIMPTVVSGNTNAPTTMIAEKAADIILNG</sequence>
<evidence type="ECO:0000256" key="1">
    <source>
        <dbReference type="ARBA" id="ARBA00001974"/>
    </source>
</evidence>
<dbReference type="EMBL" id="QJPH01000533">
    <property type="protein sequence ID" value="PZN71162.1"/>
    <property type="molecule type" value="Genomic_DNA"/>
</dbReference>
<dbReference type="AlphaFoldDB" id="A0A2W4QG66"/>
<evidence type="ECO:0000313" key="10">
    <source>
        <dbReference type="Proteomes" id="UP000249396"/>
    </source>
</evidence>
<feature type="domain" description="Glucose-methanol-choline oxidoreductase N-terminal" evidence="8">
    <location>
        <begin position="253"/>
        <end position="267"/>
    </location>
</feature>
<dbReference type="PANTHER" id="PTHR11552">
    <property type="entry name" value="GLUCOSE-METHANOL-CHOLINE GMC OXIDOREDUCTASE"/>
    <property type="match status" value="1"/>
</dbReference>
<evidence type="ECO:0000259" key="8">
    <source>
        <dbReference type="PROSITE" id="PS00624"/>
    </source>
</evidence>
<dbReference type="PROSITE" id="PS51257">
    <property type="entry name" value="PROKAR_LIPOPROTEIN"/>
    <property type="match status" value="1"/>
</dbReference>
<protein>
    <recommendedName>
        <fullName evidence="7 8">Glucose-methanol-choline oxidoreductase N-terminal domain-containing protein</fullName>
    </recommendedName>
</protein>